<evidence type="ECO:0000256" key="1">
    <source>
        <dbReference type="ARBA" id="ARBA00006271"/>
    </source>
</evidence>
<dbReference type="GO" id="GO:0005829">
    <property type="term" value="C:cytosol"/>
    <property type="evidence" value="ECO:0007669"/>
    <property type="project" value="TreeGrafter"/>
</dbReference>
<dbReference type="Pfam" id="PF01624">
    <property type="entry name" value="MutS_I"/>
    <property type="match status" value="1"/>
</dbReference>
<feature type="compositionally biased region" description="Basic and acidic residues" evidence="11">
    <location>
        <begin position="16"/>
        <end position="37"/>
    </location>
</feature>
<feature type="compositionally biased region" description="Polar residues" evidence="11">
    <location>
        <begin position="720"/>
        <end position="768"/>
    </location>
</feature>
<keyword evidence="5 9" id="KW-0067">ATP-binding</keyword>
<dbReference type="NCBIfam" id="NF003810">
    <property type="entry name" value="PRK05399.1"/>
    <property type="match status" value="1"/>
</dbReference>
<comment type="similarity">
    <text evidence="1 9 10">Belongs to the DNA mismatch repair MutS family.</text>
</comment>
<reference evidence="14" key="1">
    <citation type="submission" date="2016-10" db="EMBL/GenBank/DDBJ databases">
        <title>Comparative genomics uncovers the prolific and rare metabolic potential of the cyanobacterial genus Moorea.</title>
        <authorList>
            <person name="Leao T."/>
            <person name="Castelao G."/>
            <person name="Korobeynikov A."/>
            <person name="Monroe E.A."/>
            <person name="Podell S."/>
            <person name="Glukhov E."/>
            <person name="Allen E."/>
            <person name="Gerwick W.H."/>
            <person name="Gerwick L."/>
        </authorList>
    </citation>
    <scope>NUCLEOTIDE SEQUENCE [LARGE SCALE GENOMIC DNA]</scope>
    <source>
        <strain evidence="14">PAL-8-15-08-1</strain>
    </source>
</reference>
<evidence type="ECO:0000256" key="7">
    <source>
        <dbReference type="ARBA" id="ARBA00023204"/>
    </source>
</evidence>
<evidence type="ECO:0000256" key="2">
    <source>
        <dbReference type="ARBA" id="ARBA00021982"/>
    </source>
</evidence>
<dbReference type="Proteomes" id="UP000177870">
    <property type="component" value="Chromosome"/>
</dbReference>
<dbReference type="InterPro" id="IPR007860">
    <property type="entry name" value="DNA_mmatch_repair_MutS_con_dom"/>
</dbReference>
<protein>
    <recommendedName>
        <fullName evidence="2 9">DNA mismatch repair protein MutS</fullName>
    </recommendedName>
</protein>
<dbReference type="InterPro" id="IPR017261">
    <property type="entry name" value="DNA_mismatch_repair_MutS/MSH"/>
</dbReference>
<dbReference type="Pfam" id="PF05190">
    <property type="entry name" value="MutS_IV"/>
    <property type="match status" value="1"/>
</dbReference>
<dbReference type="InterPro" id="IPR007861">
    <property type="entry name" value="DNA_mismatch_repair_MutS_clamp"/>
</dbReference>
<evidence type="ECO:0000259" key="12">
    <source>
        <dbReference type="PROSITE" id="PS00486"/>
    </source>
</evidence>
<evidence type="ECO:0000256" key="11">
    <source>
        <dbReference type="SAM" id="MobiDB-lite"/>
    </source>
</evidence>
<dbReference type="SUPFAM" id="SSF53150">
    <property type="entry name" value="DNA repair protein MutS, domain II"/>
    <property type="match status" value="1"/>
</dbReference>
<dbReference type="InterPro" id="IPR036187">
    <property type="entry name" value="DNA_mismatch_repair_MutS_sf"/>
</dbReference>
<dbReference type="HAMAP" id="MF_00096">
    <property type="entry name" value="MutS"/>
    <property type="match status" value="1"/>
</dbReference>
<dbReference type="GO" id="GO:0030983">
    <property type="term" value="F:mismatched DNA binding"/>
    <property type="evidence" value="ECO:0007669"/>
    <property type="project" value="InterPro"/>
</dbReference>
<name>A0A1D8TYL2_9CYAN</name>
<dbReference type="KEGG" id="mpro:BJP34_27815"/>
<dbReference type="Pfam" id="PF00488">
    <property type="entry name" value="MutS_V"/>
    <property type="match status" value="1"/>
</dbReference>
<dbReference type="Gene3D" id="1.10.1420.10">
    <property type="match status" value="2"/>
</dbReference>
<dbReference type="GO" id="GO:0006298">
    <property type="term" value="P:mismatch repair"/>
    <property type="evidence" value="ECO:0007669"/>
    <property type="project" value="UniProtKB-UniRule"/>
</dbReference>
<dbReference type="SUPFAM" id="SSF48334">
    <property type="entry name" value="DNA repair protein MutS, domain III"/>
    <property type="match status" value="1"/>
</dbReference>
<proteinExistence type="inferred from homology"/>
<evidence type="ECO:0000256" key="8">
    <source>
        <dbReference type="ARBA" id="ARBA00024647"/>
    </source>
</evidence>
<sequence>MSRSPQASTPESNDNLPKRATEAARKVAPENTDHRTVDRSKLTPMMQHFAQLKDQYSHAVLLYRVGDFYETFFQDARIISEALELVLTSKEAGKGVGRVPMTGVPHHALDRYSTMLVEKGYAIAICDQVEDASVAAKEGRQVRREVTRVLTPGTLMEEEMLHARRNNFLAAVVIAKNHWGLAYADISTGEFLTTQDRELDLLVQELMRLQPSEVLIPTNAPDLGSMLRPGQTSESLPDCLPNSFCYALRPQRHFTLAEARQRLLEQFRVRSLEGLGCEHLPLGVRAAGGLLEYLKDTQKENYVALQILRTYTIADYLILDHQTRRNLEITATVRDNTFNGSLLWALDRTSTAMGGRALRRWLLQPLLEIKGIRARHDTIAELVDNTGLRQDLQQLLRKIYDLERLTGKASSGRANARDLVALGDSLLRLPELADLAAYGSSPYLKVMQNVPPQLEELGHTLQEHLVESPPLHLTEGKLIRPQVNQQLDEMRGQAEEDQQWIANLEVTEREKTDIPKLKVGFNKTFGYYISVPRAKTAQVPDNYIRKQTLVNEERYITPELKEREARILTAREDLNRLEYEIFVGLRHEVGLEADRIRGVSRAVAALDVLCGLAEVAVYQGYCRPYMDQSREIRIIDGRHPVVEQSLPSGLFVPNSASLGQNKLQVDGELKVDGELNVGRLKVEEELKVDGELKVEGYSELNVESSNEQSDNEQPDKQQPDNEQPANLQPDNEQPANLQPDNEQPANEQPANEQPSNLQPDNEQPSTETDNPDLIILTGPNASGKSCYLRQVGLIQLMAQVGSFVPASEASLGICDRIFTRVGAVDDLATGQSTFMVEMNETANILNHATDKSLVLLDEIGRGTATFDGLSIAWAVGEYLAMEIKARTIFATHYHELNELASILPNVANYQVTVKELANEIIFLHQVQPGGANRSYGIEAGRLAGLPTSVINRAKQVMKQIEKHSKIALGLRKGIGKQLSARNTTGQKVSDQEITIEQLDIFDD</sequence>
<dbReference type="InterPro" id="IPR027417">
    <property type="entry name" value="P-loop_NTPase"/>
</dbReference>
<keyword evidence="4 9" id="KW-0227">DNA damage</keyword>
<dbReference type="InterPro" id="IPR016151">
    <property type="entry name" value="DNA_mismatch_repair_MutS_N"/>
</dbReference>
<dbReference type="InterPro" id="IPR036678">
    <property type="entry name" value="MutS_con_dom_sf"/>
</dbReference>
<feature type="compositionally biased region" description="Polar residues" evidence="11">
    <location>
        <begin position="1"/>
        <end position="15"/>
    </location>
</feature>
<dbReference type="InterPro" id="IPR045076">
    <property type="entry name" value="MutS"/>
</dbReference>
<feature type="domain" description="DNA mismatch repair proteins mutS family" evidence="12">
    <location>
        <begin position="852"/>
        <end position="868"/>
    </location>
</feature>
<feature type="binding site" evidence="9">
    <location>
        <begin position="778"/>
        <end position="785"/>
    </location>
    <ligand>
        <name>ATP</name>
        <dbReference type="ChEBI" id="CHEBI:30616"/>
    </ligand>
</feature>
<dbReference type="AlphaFoldDB" id="A0A1D8TYL2"/>
<dbReference type="STRING" id="1458985.BJP34_27815"/>
<dbReference type="Gene3D" id="3.40.1170.10">
    <property type="entry name" value="DNA repair protein MutS, domain I"/>
    <property type="match status" value="1"/>
</dbReference>
<keyword evidence="7 9" id="KW-0234">DNA repair</keyword>
<dbReference type="Gene3D" id="3.30.420.110">
    <property type="entry name" value="MutS, connector domain"/>
    <property type="match status" value="1"/>
</dbReference>
<dbReference type="Pfam" id="PF05192">
    <property type="entry name" value="MutS_III"/>
    <property type="match status" value="1"/>
</dbReference>
<evidence type="ECO:0000313" key="13">
    <source>
        <dbReference type="EMBL" id="AOX02741.1"/>
    </source>
</evidence>
<dbReference type="InterPro" id="IPR007696">
    <property type="entry name" value="DNA_mismatch_repair_MutS_core"/>
</dbReference>
<dbReference type="Gene3D" id="3.40.50.300">
    <property type="entry name" value="P-loop containing nucleotide triphosphate hydrolases"/>
    <property type="match status" value="1"/>
</dbReference>
<dbReference type="GO" id="GO:0003684">
    <property type="term" value="F:damaged DNA binding"/>
    <property type="evidence" value="ECO:0007669"/>
    <property type="project" value="UniProtKB-UniRule"/>
</dbReference>
<dbReference type="InterPro" id="IPR005748">
    <property type="entry name" value="DNA_mismatch_repair_MutS"/>
</dbReference>
<dbReference type="GO" id="GO:0005524">
    <property type="term" value="F:ATP binding"/>
    <property type="evidence" value="ECO:0007669"/>
    <property type="project" value="UniProtKB-UniRule"/>
</dbReference>
<dbReference type="FunFam" id="3.40.50.300:FF:000870">
    <property type="entry name" value="MutS protein homolog 4"/>
    <property type="match status" value="1"/>
</dbReference>
<comment type="function">
    <text evidence="8 9">This protein is involved in the repair of mismatches in DNA. It is possible that it carries out the mismatch recognition step. This protein has a weak ATPase activity.</text>
</comment>
<dbReference type="GO" id="GO:0140664">
    <property type="term" value="F:ATP-dependent DNA damage sensor activity"/>
    <property type="evidence" value="ECO:0007669"/>
    <property type="project" value="InterPro"/>
</dbReference>
<gene>
    <name evidence="9" type="primary">mutS</name>
    <name evidence="13" type="ORF">BJP34_27815</name>
</gene>
<dbReference type="SMART" id="SM00534">
    <property type="entry name" value="MUTSac"/>
    <property type="match status" value="1"/>
</dbReference>
<evidence type="ECO:0000256" key="3">
    <source>
        <dbReference type="ARBA" id="ARBA00022741"/>
    </source>
</evidence>
<evidence type="ECO:0000256" key="5">
    <source>
        <dbReference type="ARBA" id="ARBA00022840"/>
    </source>
</evidence>
<dbReference type="PIRSF" id="PIRSF037677">
    <property type="entry name" value="DNA_mis_repair_Msh6"/>
    <property type="match status" value="1"/>
</dbReference>
<evidence type="ECO:0000256" key="10">
    <source>
        <dbReference type="RuleBase" id="RU003756"/>
    </source>
</evidence>
<keyword evidence="3 9" id="KW-0547">Nucleotide-binding</keyword>
<feature type="region of interest" description="Disordered" evidence="11">
    <location>
        <begin position="700"/>
        <end position="777"/>
    </location>
</feature>
<dbReference type="SUPFAM" id="SSF55271">
    <property type="entry name" value="DNA repair protein MutS, domain I"/>
    <property type="match status" value="1"/>
</dbReference>
<dbReference type="OrthoDB" id="9802448at2"/>
<feature type="region of interest" description="Disordered" evidence="11">
    <location>
        <begin position="1"/>
        <end position="37"/>
    </location>
</feature>
<evidence type="ECO:0000256" key="4">
    <source>
        <dbReference type="ARBA" id="ARBA00022763"/>
    </source>
</evidence>
<dbReference type="EMBL" id="CP017599">
    <property type="protein sequence ID" value="AOX02741.1"/>
    <property type="molecule type" value="Genomic_DNA"/>
</dbReference>
<dbReference type="PROSITE" id="PS00486">
    <property type="entry name" value="DNA_MISMATCH_REPAIR_2"/>
    <property type="match status" value="1"/>
</dbReference>
<dbReference type="PANTHER" id="PTHR11361:SF34">
    <property type="entry name" value="DNA MISMATCH REPAIR PROTEIN MSH1, MITOCHONDRIAL"/>
    <property type="match status" value="1"/>
</dbReference>
<dbReference type="FunFam" id="1.10.1420.10:FF:000001">
    <property type="entry name" value="DNA mismatch repair protein MutS"/>
    <property type="match status" value="1"/>
</dbReference>
<dbReference type="InterPro" id="IPR000432">
    <property type="entry name" value="DNA_mismatch_repair_MutS_C"/>
</dbReference>
<dbReference type="InterPro" id="IPR007695">
    <property type="entry name" value="DNA_mismatch_repair_MutS-lik_N"/>
</dbReference>
<evidence type="ECO:0000313" key="14">
    <source>
        <dbReference type="Proteomes" id="UP000177870"/>
    </source>
</evidence>
<evidence type="ECO:0000256" key="6">
    <source>
        <dbReference type="ARBA" id="ARBA00023125"/>
    </source>
</evidence>
<dbReference type="Pfam" id="PF05188">
    <property type="entry name" value="MutS_II"/>
    <property type="match status" value="1"/>
</dbReference>
<organism evidence="13 14">
    <name type="scientific">Moorena producens PAL-8-15-08-1</name>
    <dbReference type="NCBI Taxonomy" id="1458985"/>
    <lineage>
        <taxon>Bacteria</taxon>
        <taxon>Bacillati</taxon>
        <taxon>Cyanobacteriota</taxon>
        <taxon>Cyanophyceae</taxon>
        <taxon>Coleofasciculales</taxon>
        <taxon>Coleofasciculaceae</taxon>
        <taxon>Moorena</taxon>
    </lineage>
</organism>
<dbReference type="PANTHER" id="PTHR11361">
    <property type="entry name" value="DNA MISMATCH REPAIR PROTEIN MUTS FAMILY MEMBER"/>
    <property type="match status" value="1"/>
</dbReference>
<dbReference type="SMART" id="SM00533">
    <property type="entry name" value="MUTSd"/>
    <property type="match status" value="1"/>
</dbReference>
<dbReference type="SUPFAM" id="SSF52540">
    <property type="entry name" value="P-loop containing nucleoside triphosphate hydrolases"/>
    <property type="match status" value="1"/>
</dbReference>
<keyword evidence="6 9" id="KW-0238">DNA-binding</keyword>
<evidence type="ECO:0000256" key="9">
    <source>
        <dbReference type="HAMAP-Rule" id="MF_00096"/>
    </source>
</evidence>
<accession>A0A1D8TYL2</accession>